<feature type="transmembrane region" description="Helical" evidence="2">
    <location>
        <begin position="43"/>
        <end position="62"/>
    </location>
</feature>
<dbReference type="PANTHER" id="PTHR21180:SF32">
    <property type="entry name" value="ENDONUCLEASE_EXONUCLEASE_PHOSPHATASE FAMILY DOMAIN-CONTAINING PROTEIN 1"/>
    <property type="match status" value="1"/>
</dbReference>
<feature type="compositionally biased region" description="Low complexity" evidence="1">
    <location>
        <begin position="103"/>
        <end position="129"/>
    </location>
</feature>
<keyword evidence="2" id="KW-0472">Membrane</keyword>
<dbReference type="Pfam" id="PF10531">
    <property type="entry name" value="SLBB"/>
    <property type="match status" value="1"/>
</dbReference>
<evidence type="ECO:0000259" key="3">
    <source>
        <dbReference type="SMART" id="SM00278"/>
    </source>
</evidence>
<dbReference type="PANTHER" id="PTHR21180">
    <property type="entry name" value="ENDONUCLEASE/EXONUCLEASE/PHOSPHATASE FAMILY DOMAIN-CONTAINING PROTEIN 1"/>
    <property type="match status" value="1"/>
</dbReference>
<dbReference type="Gene3D" id="3.10.560.10">
    <property type="entry name" value="Outer membrane lipoprotein wza domain like"/>
    <property type="match status" value="1"/>
</dbReference>
<dbReference type="Proteomes" id="UP000023067">
    <property type="component" value="Unassembled WGS sequence"/>
</dbReference>
<feature type="domain" description="Helix-hairpin-helix DNA-binding motif class 1" evidence="3">
    <location>
        <begin position="227"/>
        <end position="246"/>
    </location>
</feature>
<evidence type="ECO:0000313" key="4">
    <source>
        <dbReference type="EMBL" id="EWS82601.1"/>
    </source>
</evidence>
<dbReference type="InterPro" id="IPR010994">
    <property type="entry name" value="RuvA_2-like"/>
</dbReference>
<dbReference type="STRING" id="396014.BF93_06085"/>
<dbReference type="InterPro" id="IPR051675">
    <property type="entry name" value="Endo/Exo/Phosphatase_dom_1"/>
</dbReference>
<reference evidence="4 5" key="1">
    <citation type="submission" date="2014-02" db="EMBL/GenBank/DDBJ databases">
        <title>Genome sequence of Brachybacterium phenoliresistens strain W13A50.</title>
        <authorList>
            <person name="Wang X."/>
        </authorList>
    </citation>
    <scope>NUCLEOTIDE SEQUENCE [LARGE SCALE GENOMIC DNA]</scope>
    <source>
        <strain evidence="4 5">W13A50</strain>
    </source>
</reference>
<dbReference type="SUPFAM" id="SSF47781">
    <property type="entry name" value="RuvA domain 2-like"/>
    <property type="match status" value="1"/>
</dbReference>
<dbReference type="OrthoDB" id="9758724at2"/>
<gene>
    <name evidence="4" type="ORF">BF93_06085</name>
</gene>
<proteinExistence type="predicted"/>
<dbReference type="eggNOG" id="COG1555">
    <property type="taxonomic scope" value="Bacteria"/>
</dbReference>
<dbReference type="InterPro" id="IPR003583">
    <property type="entry name" value="Hlx-hairpin-Hlx_DNA-bd_motif"/>
</dbReference>
<dbReference type="PATRIC" id="fig|396014.3.peg.217"/>
<dbReference type="AlphaFoldDB" id="Z9JXS2"/>
<dbReference type="GO" id="GO:0015628">
    <property type="term" value="P:protein secretion by the type II secretion system"/>
    <property type="evidence" value="ECO:0007669"/>
    <property type="project" value="TreeGrafter"/>
</dbReference>
<feature type="region of interest" description="Disordered" evidence="1">
    <location>
        <begin position="183"/>
        <end position="216"/>
    </location>
</feature>
<keyword evidence="2" id="KW-1133">Transmembrane helix</keyword>
<sequence length="279" mass="27381">MDHDPVPEARPGRHRRRGEQLVAVRENRAGPKVRLADLPRPSATALLGLLVLVLIAAGAIHLSTRGAAIPADGHGTDGQDSAAAQEAPSGTGVAAEPTGPARTAGAGEADGTRETAGAEEGSGSSSQGTVVVHVSGQVVRPGVVELPAGSRIDDAIEAAGGPGEDADLAAVNLARPLVDGEQIHVPAPGEAPPASAAPADAPPAPAPGGAADPAGGALIDLNTADAAALQELPGVGPALAERIIQHREANGPFADVAQLEEVPGIGPATLAKIAPMATV</sequence>
<dbReference type="EMBL" id="JDYK01000002">
    <property type="protein sequence ID" value="EWS82601.1"/>
    <property type="molecule type" value="Genomic_DNA"/>
</dbReference>
<organism evidence="4 5">
    <name type="scientific">Brachybacterium phenoliresistens</name>
    <dbReference type="NCBI Taxonomy" id="396014"/>
    <lineage>
        <taxon>Bacteria</taxon>
        <taxon>Bacillati</taxon>
        <taxon>Actinomycetota</taxon>
        <taxon>Actinomycetes</taxon>
        <taxon>Micrococcales</taxon>
        <taxon>Dermabacteraceae</taxon>
        <taxon>Brachybacterium</taxon>
    </lineage>
</organism>
<dbReference type="Pfam" id="PF12836">
    <property type="entry name" value="HHH_3"/>
    <property type="match status" value="1"/>
</dbReference>
<comment type="caution">
    <text evidence="4">The sequence shown here is derived from an EMBL/GenBank/DDBJ whole genome shotgun (WGS) entry which is preliminary data.</text>
</comment>
<dbReference type="InterPro" id="IPR004509">
    <property type="entry name" value="Competence_ComEA_HhH"/>
</dbReference>
<accession>Z9JXS2</accession>
<dbReference type="InterPro" id="IPR019554">
    <property type="entry name" value="Soluble_ligand-bd"/>
</dbReference>
<feature type="region of interest" description="Disordered" evidence="1">
    <location>
        <begin position="71"/>
        <end position="129"/>
    </location>
</feature>
<keyword evidence="2" id="KW-0812">Transmembrane</keyword>
<protein>
    <submittedName>
        <fullName evidence="4">Competence protein ComEA</fullName>
    </submittedName>
</protein>
<dbReference type="GO" id="GO:0015627">
    <property type="term" value="C:type II protein secretion system complex"/>
    <property type="evidence" value="ECO:0007669"/>
    <property type="project" value="TreeGrafter"/>
</dbReference>
<evidence type="ECO:0000313" key="5">
    <source>
        <dbReference type="Proteomes" id="UP000023067"/>
    </source>
</evidence>
<feature type="domain" description="Helix-hairpin-helix DNA-binding motif class 1" evidence="3">
    <location>
        <begin position="257"/>
        <end position="276"/>
    </location>
</feature>
<keyword evidence="5" id="KW-1185">Reference proteome</keyword>
<dbReference type="GO" id="GO:0006281">
    <property type="term" value="P:DNA repair"/>
    <property type="evidence" value="ECO:0007669"/>
    <property type="project" value="InterPro"/>
</dbReference>
<dbReference type="Gene3D" id="1.10.150.320">
    <property type="entry name" value="Photosystem II 12 kDa extrinsic protein"/>
    <property type="match status" value="1"/>
</dbReference>
<feature type="compositionally biased region" description="Low complexity" evidence="1">
    <location>
        <begin position="207"/>
        <end position="216"/>
    </location>
</feature>
<dbReference type="GO" id="GO:0003677">
    <property type="term" value="F:DNA binding"/>
    <property type="evidence" value="ECO:0007669"/>
    <property type="project" value="InterPro"/>
</dbReference>
<dbReference type="NCBIfam" id="TIGR00426">
    <property type="entry name" value="competence protein ComEA helix-hairpin-helix repeat region"/>
    <property type="match status" value="1"/>
</dbReference>
<feature type="compositionally biased region" description="Low complexity" evidence="1">
    <location>
        <begin position="186"/>
        <end position="199"/>
    </location>
</feature>
<dbReference type="RefSeq" id="WP_084148162.1">
    <property type="nucleotide sequence ID" value="NZ_BAAAOW010000001.1"/>
</dbReference>
<dbReference type="HOGENOM" id="CLU_052011_0_2_11"/>
<name>Z9JXS2_9MICO</name>
<dbReference type="SUPFAM" id="SSF142984">
    <property type="entry name" value="Nqo1 middle domain-like"/>
    <property type="match status" value="1"/>
</dbReference>
<dbReference type="SMART" id="SM00278">
    <property type="entry name" value="HhH1"/>
    <property type="match status" value="2"/>
</dbReference>
<evidence type="ECO:0000256" key="1">
    <source>
        <dbReference type="SAM" id="MobiDB-lite"/>
    </source>
</evidence>
<evidence type="ECO:0000256" key="2">
    <source>
        <dbReference type="SAM" id="Phobius"/>
    </source>
</evidence>